<dbReference type="Proteomes" id="UP000004995">
    <property type="component" value="Unassembled WGS sequence"/>
</dbReference>
<name>K3XPU5_SETIT</name>
<reference evidence="2" key="1">
    <citation type="journal article" date="2012" name="Nat. Biotechnol.">
        <title>Reference genome sequence of the model plant Setaria.</title>
        <authorList>
            <person name="Bennetzen J.L."/>
            <person name="Schmutz J."/>
            <person name="Wang H."/>
            <person name="Percifield R."/>
            <person name="Hawkins J."/>
            <person name="Pontaroli A.C."/>
            <person name="Estep M."/>
            <person name="Feng L."/>
            <person name="Vaughn J.N."/>
            <person name="Grimwood J."/>
            <person name="Jenkins J."/>
            <person name="Barry K."/>
            <person name="Lindquist E."/>
            <person name="Hellsten U."/>
            <person name="Deshpande S."/>
            <person name="Wang X."/>
            <person name="Wu X."/>
            <person name="Mitros T."/>
            <person name="Triplett J."/>
            <person name="Yang X."/>
            <person name="Ye C.Y."/>
            <person name="Mauro-Herrera M."/>
            <person name="Wang L."/>
            <person name="Li P."/>
            <person name="Sharma M."/>
            <person name="Sharma R."/>
            <person name="Ronald P.C."/>
            <person name="Panaud O."/>
            <person name="Kellogg E.A."/>
            <person name="Brutnell T.P."/>
            <person name="Doust A.N."/>
            <person name="Tuskan G.A."/>
            <person name="Rokhsar D."/>
            <person name="Devos K.M."/>
        </authorList>
    </citation>
    <scope>NUCLEOTIDE SEQUENCE [LARGE SCALE GENOMIC DNA]</scope>
    <source>
        <strain evidence="2">cv. Yugu1</strain>
    </source>
</reference>
<dbReference type="EnsemblPlants" id="KQL04460">
    <property type="protein sequence ID" value="KQL04460"/>
    <property type="gene ID" value="SETIT_003924mg"/>
</dbReference>
<dbReference type="EMBL" id="AGNK02002869">
    <property type="status" value="NOT_ANNOTATED_CDS"/>
    <property type="molecule type" value="Genomic_DNA"/>
</dbReference>
<sequence length="224" mass="25067">ETLAQPSQAGRERESGAAAAMEEWRVLAYRVKSTLVFFVCGTRAADFLWLVNAAVMKLATQAYVLRRIQMGATMLEVSAIPMPPPNGYSPMYLTERARLQFEALRWEHAMAGHIVALYRARHGLLQGDPLWQPWEGHHADAIQWAEGALQRLRNAAASYQAAADAMAMAISLPYRSPAWVAWVSEAQSFMRRTVFEVSTARDMVLLMRNAVILEYVAARMVLNG</sequence>
<dbReference type="AlphaFoldDB" id="K3XPU5"/>
<organism evidence="1 2">
    <name type="scientific">Setaria italica</name>
    <name type="common">Foxtail millet</name>
    <name type="synonym">Panicum italicum</name>
    <dbReference type="NCBI Taxonomy" id="4555"/>
    <lineage>
        <taxon>Eukaryota</taxon>
        <taxon>Viridiplantae</taxon>
        <taxon>Streptophyta</taxon>
        <taxon>Embryophyta</taxon>
        <taxon>Tracheophyta</taxon>
        <taxon>Spermatophyta</taxon>
        <taxon>Magnoliopsida</taxon>
        <taxon>Liliopsida</taxon>
        <taxon>Poales</taxon>
        <taxon>Poaceae</taxon>
        <taxon>PACMAD clade</taxon>
        <taxon>Panicoideae</taxon>
        <taxon>Panicodae</taxon>
        <taxon>Paniceae</taxon>
        <taxon>Cenchrinae</taxon>
        <taxon>Setaria</taxon>
    </lineage>
</organism>
<proteinExistence type="predicted"/>
<dbReference type="HOGENOM" id="CLU_1140470_0_0_1"/>
<dbReference type="eggNOG" id="ENOG502R55J">
    <property type="taxonomic scope" value="Eukaryota"/>
</dbReference>
<dbReference type="OMA" id="RWEHAMA"/>
<evidence type="ECO:0000313" key="1">
    <source>
        <dbReference type="EnsemblPlants" id="KQL04460"/>
    </source>
</evidence>
<dbReference type="InParanoid" id="K3XPU5"/>
<evidence type="ECO:0000313" key="2">
    <source>
        <dbReference type="Proteomes" id="UP000004995"/>
    </source>
</evidence>
<keyword evidence="2" id="KW-1185">Reference proteome</keyword>
<dbReference type="Gramene" id="KQL04460">
    <property type="protein sequence ID" value="KQL04460"/>
    <property type="gene ID" value="SETIT_003924mg"/>
</dbReference>
<reference evidence="1" key="2">
    <citation type="submission" date="2018-08" db="UniProtKB">
        <authorList>
            <consortium name="EnsemblPlants"/>
        </authorList>
    </citation>
    <scope>IDENTIFICATION</scope>
    <source>
        <strain evidence="1">Yugu1</strain>
    </source>
</reference>
<accession>K3XPU5</accession>
<protein>
    <submittedName>
        <fullName evidence="1">Uncharacterized protein</fullName>
    </submittedName>
</protein>